<evidence type="ECO:0000259" key="1">
    <source>
        <dbReference type="Pfam" id="PF01936"/>
    </source>
</evidence>
<dbReference type="Pfam" id="PF01936">
    <property type="entry name" value="NYN"/>
    <property type="match status" value="1"/>
</dbReference>
<dbReference type="EMBL" id="LBUP01000013">
    <property type="protein sequence ID" value="KKQ65014.1"/>
    <property type="molecule type" value="Genomic_DNA"/>
</dbReference>
<feature type="domain" description="NYN" evidence="1">
    <location>
        <begin position="3"/>
        <end position="127"/>
    </location>
</feature>
<dbReference type="CDD" id="cd10911">
    <property type="entry name" value="PIN_LabA"/>
    <property type="match status" value="1"/>
</dbReference>
<dbReference type="PANTHER" id="PTHR35458:SF2">
    <property type="entry name" value="SLR0755 PROTEIN"/>
    <property type="match status" value="1"/>
</dbReference>
<dbReference type="AlphaFoldDB" id="A0A0G0LUB3"/>
<evidence type="ECO:0000313" key="2">
    <source>
        <dbReference type="EMBL" id="KKQ65014.1"/>
    </source>
</evidence>
<evidence type="ECO:0000313" key="3">
    <source>
        <dbReference type="Proteomes" id="UP000034235"/>
    </source>
</evidence>
<sequence>MKTYAFIDSQNLNLGVRSQGWKLDWRKFRQYLKNKYSVSVAYLFIGYKPGNESLYADLQKMGYIVVLKPTMELPDKTVKGNVDAELVLHSMIQFKNYDKAIIVSGDGDFFCLVEYLAQQKKLLHLLTPNKYYSKLYKPYSGFVIRTDQLKGSLELNTKKTGIGGRSKP</sequence>
<dbReference type="InterPro" id="IPR021139">
    <property type="entry name" value="NYN"/>
</dbReference>
<dbReference type="PANTHER" id="PTHR35458">
    <property type="entry name" value="SLR0755 PROTEIN"/>
    <property type="match status" value="1"/>
</dbReference>
<dbReference type="Proteomes" id="UP000034235">
    <property type="component" value="Unassembled WGS sequence"/>
</dbReference>
<proteinExistence type="predicted"/>
<protein>
    <recommendedName>
        <fullName evidence="1">NYN domain-containing protein</fullName>
    </recommendedName>
</protein>
<gene>
    <name evidence="2" type="ORF">US86_C0013G0015</name>
</gene>
<reference evidence="2 3" key="1">
    <citation type="journal article" date="2015" name="Nature">
        <title>rRNA introns, odd ribosomes, and small enigmatic genomes across a large radiation of phyla.</title>
        <authorList>
            <person name="Brown C.T."/>
            <person name="Hug L.A."/>
            <person name="Thomas B.C."/>
            <person name="Sharon I."/>
            <person name="Castelle C.J."/>
            <person name="Singh A."/>
            <person name="Wilkins M.J."/>
            <person name="Williams K.H."/>
            <person name="Banfield J.F."/>
        </authorList>
    </citation>
    <scope>NUCLEOTIDE SEQUENCE [LARGE SCALE GENOMIC DNA]</scope>
</reference>
<dbReference type="Gene3D" id="3.40.50.1010">
    <property type="entry name" value="5'-nuclease"/>
    <property type="match status" value="1"/>
</dbReference>
<dbReference type="GO" id="GO:0004540">
    <property type="term" value="F:RNA nuclease activity"/>
    <property type="evidence" value="ECO:0007669"/>
    <property type="project" value="InterPro"/>
</dbReference>
<name>A0A0G0LUB3_9BACT</name>
<organism evidence="2 3">
    <name type="scientific">Candidatus Daviesbacteria bacterium GW2011_GWA2_38_24</name>
    <dbReference type="NCBI Taxonomy" id="1618422"/>
    <lineage>
        <taxon>Bacteria</taxon>
        <taxon>Candidatus Daviesiibacteriota</taxon>
    </lineage>
</organism>
<accession>A0A0G0LUB3</accession>
<comment type="caution">
    <text evidence="2">The sequence shown here is derived from an EMBL/GenBank/DDBJ whole genome shotgun (WGS) entry which is preliminary data.</text>
</comment>
<dbReference type="InterPro" id="IPR047140">
    <property type="entry name" value="LabA"/>
</dbReference>